<accession>G7KCV9</accession>
<organism evidence="2 5">
    <name type="scientific">Medicago truncatula</name>
    <name type="common">Barrel medic</name>
    <name type="synonym">Medicago tribuloides</name>
    <dbReference type="NCBI Taxonomy" id="3880"/>
    <lineage>
        <taxon>Eukaryota</taxon>
        <taxon>Viridiplantae</taxon>
        <taxon>Streptophyta</taxon>
        <taxon>Embryophyta</taxon>
        <taxon>Tracheophyta</taxon>
        <taxon>Spermatophyta</taxon>
        <taxon>Magnoliopsida</taxon>
        <taxon>eudicotyledons</taxon>
        <taxon>Gunneridae</taxon>
        <taxon>Pentapetalae</taxon>
        <taxon>rosids</taxon>
        <taxon>fabids</taxon>
        <taxon>Fabales</taxon>
        <taxon>Fabaceae</taxon>
        <taxon>Papilionoideae</taxon>
        <taxon>50 kb inversion clade</taxon>
        <taxon>NPAAA clade</taxon>
        <taxon>Hologalegina</taxon>
        <taxon>IRL clade</taxon>
        <taxon>Trifolieae</taxon>
        <taxon>Medicago</taxon>
    </lineage>
</organism>
<dbReference type="EMBL" id="PSQE01000005">
    <property type="protein sequence ID" value="RHN57544.1"/>
    <property type="molecule type" value="Genomic_DNA"/>
</dbReference>
<evidence type="ECO:0000313" key="5">
    <source>
        <dbReference type="Proteomes" id="UP000002051"/>
    </source>
</evidence>
<protein>
    <submittedName>
        <fullName evidence="2">Las1 family protein, putative</fullName>
    </submittedName>
</protein>
<evidence type="ECO:0000256" key="1">
    <source>
        <dbReference type="SAM" id="MobiDB-lite"/>
    </source>
</evidence>
<keyword evidence="5" id="KW-1185">Reference proteome</keyword>
<dbReference type="InterPro" id="IPR007174">
    <property type="entry name" value="Las1"/>
</dbReference>
<dbReference type="EnsemblPlants" id="AET00180">
    <property type="protein sequence ID" value="AET00180"/>
    <property type="gene ID" value="MTR_5g089190"/>
</dbReference>
<dbReference type="KEGG" id="mtr:11432339"/>
<dbReference type="GO" id="GO:0005634">
    <property type="term" value="C:nucleus"/>
    <property type="evidence" value="ECO:0000318"/>
    <property type="project" value="GO_Central"/>
</dbReference>
<reference evidence="2 5" key="1">
    <citation type="journal article" date="2011" name="Nature">
        <title>The Medicago genome provides insight into the evolution of rhizobial symbioses.</title>
        <authorList>
            <person name="Young N.D."/>
            <person name="Debelle F."/>
            <person name="Oldroyd G.E."/>
            <person name="Geurts R."/>
            <person name="Cannon S.B."/>
            <person name="Udvardi M.K."/>
            <person name="Benedito V.A."/>
            <person name="Mayer K.F."/>
            <person name="Gouzy J."/>
            <person name="Schoof H."/>
            <person name="Van de Peer Y."/>
            <person name="Proost S."/>
            <person name="Cook D.R."/>
            <person name="Meyers B.C."/>
            <person name="Spannagl M."/>
            <person name="Cheung F."/>
            <person name="De Mita S."/>
            <person name="Krishnakumar V."/>
            <person name="Gundlach H."/>
            <person name="Zhou S."/>
            <person name="Mudge J."/>
            <person name="Bharti A.K."/>
            <person name="Murray J.D."/>
            <person name="Naoumkina M.A."/>
            <person name="Rosen B."/>
            <person name="Silverstein K.A."/>
            <person name="Tang H."/>
            <person name="Rombauts S."/>
            <person name="Zhao P.X."/>
            <person name="Zhou P."/>
            <person name="Barbe V."/>
            <person name="Bardou P."/>
            <person name="Bechner M."/>
            <person name="Bellec A."/>
            <person name="Berger A."/>
            <person name="Berges H."/>
            <person name="Bidwell S."/>
            <person name="Bisseling T."/>
            <person name="Choisne N."/>
            <person name="Couloux A."/>
            <person name="Denny R."/>
            <person name="Deshpande S."/>
            <person name="Dai X."/>
            <person name="Doyle J.J."/>
            <person name="Dudez A.M."/>
            <person name="Farmer A.D."/>
            <person name="Fouteau S."/>
            <person name="Franken C."/>
            <person name="Gibelin C."/>
            <person name="Gish J."/>
            <person name="Goldstein S."/>
            <person name="Gonzalez A.J."/>
            <person name="Green P.J."/>
            <person name="Hallab A."/>
            <person name="Hartog M."/>
            <person name="Hua A."/>
            <person name="Humphray S.J."/>
            <person name="Jeong D.H."/>
            <person name="Jing Y."/>
            <person name="Jocker A."/>
            <person name="Kenton S.M."/>
            <person name="Kim D.J."/>
            <person name="Klee K."/>
            <person name="Lai H."/>
            <person name="Lang C."/>
            <person name="Lin S."/>
            <person name="Macmil S.L."/>
            <person name="Magdelenat G."/>
            <person name="Matthews L."/>
            <person name="McCorrison J."/>
            <person name="Monaghan E.L."/>
            <person name="Mun J.H."/>
            <person name="Najar F.Z."/>
            <person name="Nicholson C."/>
            <person name="Noirot C."/>
            <person name="O'Bleness M."/>
            <person name="Paule C.R."/>
            <person name="Poulain J."/>
            <person name="Prion F."/>
            <person name="Qin B."/>
            <person name="Qu C."/>
            <person name="Retzel E.F."/>
            <person name="Riddle C."/>
            <person name="Sallet E."/>
            <person name="Samain S."/>
            <person name="Samson N."/>
            <person name="Sanders I."/>
            <person name="Saurat O."/>
            <person name="Scarpelli C."/>
            <person name="Schiex T."/>
            <person name="Segurens B."/>
            <person name="Severin A.J."/>
            <person name="Sherrier D.J."/>
            <person name="Shi R."/>
            <person name="Sims S."/>
            <person name="Singer S.R."/>
            <person name="Sinharoy S."/>
            <person name="Sterck L."/>
            <person name="Viollet A."/>
            <person name="Wang B.B."/>
            <person name="Wang K."/>
            <person name="Wang M."/>
            <person name="Wang X."/>
            <person name="Warfsmann J."/>
            <person name="Weissenbach J."/>
            <person name="White D.D."/>
            <person name="White J.D."/>
            <person name="Wiley G.B."/>
            <person name="Wincker P."/>
            <person name="Xing Y."/>
            <person name="Yang L."/>
            <person name="Yao Z."/>
            <person name="Ying F."/>
            <person name="Zhai J."/>
            <person name="Zhou L."/>
            <person name="Zuber A."/>
            <person name="Denarie J."/>
            <person name="Dixon R.A."/>
            <person name="May G.D."/>
            <person name="Schwartz D.C."/>
            <person name="Rogers J."/>
            <person name="Quetier F."/>
            <person name="Town C.D."/>
            <person name="Roe B.A."/>
        </authorList>
    </citation>
    <scope>NUCLEOTIDE SEQUENCE [LARGE SCALE GENOMIC DNA]</scope>
    <source>
        <strain evidence="2">A17</strain>
        <strain evidence="4 5">cv. Jemalong A17</strain>
    </source>
</reference>
<dbReference type="GO" id="GO:0000470">
    <property type="term" value="P:maturation of LSU-rRNA"/>
    <property type="evidence" value="ECO:0000318"/>
    <property type="project" value="GO_Central"/>
</dbReference>
<dbReference type="OrthoDB" id="10263222at2759"/>
<sequence>MEEALPLGFNEVPEFEDDSKSPSSSNSRKLVPWLNWNEWLFVRDSLFSDSPNSFSDALKRISVWRTRGCLPELIDITAIFLEIQHMDPFFRQDLSNDGSVSEQILINLYSVASMRIVNAVAKNAEKSRKKEYTTIAAAADEKGLPRMLVDIRHEVSHRGLPSLKLARISSIKALDWLKSNYWEPQSKAIPFHGEDNANIKKEIKTMIRELAICLKVGGSPESSTLLLKGKPPKKPIKRILKSLLRLYSSFSSEVVSVLLDYLLKTSSSSEFKKKTGDASAGPTIDNVLADWKPVILRLYNKEPELFLNLLEEVLHRIEAREDMKCEEDNPSIGIAYSKKEFHRSSYLSSLFAWLVRILGKTSSNAANMPKRVLHELVRKCLLISHLCDKQVMDSALHLAQLIYDRSLLQKVQLLSGLVLSNVFDNADDQSSLLSPMNVSQFEESMREAYKKLDFVKQQIMRNKKSSEMNCETEETEVWALAKSWNPCPIGMLPRVVGSSGCLPVLDVIDNEEHNQASERKENWKLIKHSAKRDAPSDIQLLDNSTVKKMRETEEFGELNDESSMEEDESPTDEGKGYLMVGGIWKKVTEEELLSIQSSVRILI</sequence>
<reference evidence="2 5" key="2">
    <citation type="journal article" date="2014" name="BMC Genomics">
        <title>An improved genome release (version Mt4.0) for the model legume Medicago truncatula.</title>
        <authorList>
            <person name="Tang H."/>
            <person name="Krishnakumar V."/>
            <person name="Bidwell S."/>
            <person name="Rosen B."/>
            <person name="Chan A."/>
            <person name="Zhou S."/>
            <person name="Gentzbittel L."/>
            <person name="Childs K.L."/>
            <person name="Yandell M."/>
            <person name="Gundlach H."/>
            <person name="Mayer K.F."/>
            <person name="Schwartz D.C."/>
            <person name="Town C.D."/>
        </authorList>
    </citation>
    <scope>GENOME REANNOTATION</scope>
    <source>
        <strain evidence="4 5">cv. Jemalong A17</strain>
    </source>
</reference>
<evidence type="ECO:0000313" key="4">
    <source>
        <dbReference type="EnsemblPlants" id="AET00180"/>
    </source>
</evidence>
<dbReference type="PANTHER" id="PTHR15002:SF0">
    <property type="entry name" value="RIBOSOMAL BIOGENESIS PROTEIN LAS1L"/>
    <property type="match status" value="1"/>
</dbReference>
<proteinExistence type="predicted"/>
<feature type="region of interest" description="Disordered" evidence="1">
    <location>
        <begin position="553"/>
        <end position="574"/>
    </location>
</feature>
<feature type="compositionally biased region" description="Acidic residues" evidence="1">
    <location>
        <begin position="554"/>
        <end position="571"/>
    </location>
</feature>
<dbReference type="Proteomes" id="UP000002051">
    <property type="component" value="Chromosome 5"/>
</dbReference>
<reference evidence="6" key="4">
    <citation type="journal article" date="2018" name="Nat. Plants">
        <title>Whole-genome landscape of Medicago truncatula symbiotic genes.</title>
        <authorList>
            <person name="Pecrix Y."/>
            <person name="Staton S.E."/>
            <person name="Sallet E."/>
            <person name="Lelandais-Briere C."/>
            <person name="Moreau S."/>
            <person name="Carrere S."/>
            <person name="Blein T."/>
            <person name="Jardinaud M.F."/>
            <person name="Latrasse D."/>
            <person name="Zouine M."/>
            <person name="Zahm M."/>
            <person name="Kreplak J."/>
            <person name="Mayjonade B."/>
            <person name="Satge C."/>
            <person name="Perez M."/>
            <person name="Cauet S."/>
            <person name="Marande W."/>
            <person name="Chantry-Darmon C."/>
            <person name="Lopez-Roques C."/>
            <person name="Bouchez O."/>
            <person name="Berard A."/>
            <person name="Debelle F."/>
            <person name="Munos S."/>
            <person name="Bendahmane A."/>
            <person name="Berges H."/>
            <person name="Niebel A."/>
            <person name="Buitink J."/>
            <person name="Frugier F."/>
            <person name="Benhamed M."/>
            <person name="Crespi M."/>
            <person name="Gouzy J."/>
            <person name="Gamas P."/>
        </authorList>
    </citation>
    <scope>NUCLEOTIDE SEQUENCE [LARGE SCALE GENOMIC DNA]</scope>
    <source>
        <strain evidence="6">cv. Jemalong A17</strain>
    </source>
</reference>
<evidence type="ECO:0000313" key="2">
    <source>
        <dbReference type="EMBL" id="AET00180.1"/>
    </source>
</evidence>
<gene>
    <name evidence="4" type="primary">11432339</name>
    <name evidence="2" type="ordered locus">MTR_5g089190</name>
    <name evidence="3" type="ORF">MtrunA17_Chr5g0441561</name>
</gene>
<dbReference type="STRING" id="3880.G7KCV9"/>
<dbReference type="GO" id="GO:0000460">
    <property type="term" value="P:maturation of 5.8S rRNA"/>
    <property type="evidence" value="ECO:0000318"/>
    <property type="project" value="GO_Central"/>
</dbReference>
<dbReference type="eggNOG" id="KOG2425">
    <property type="taxonomic scope" value="Eukaryota"/>
</dbReference>
<dbReference type="Gramene" id="rna33106">
    <property type="protein sequence ID" value="RHN57544.1"/>
    <property type="gene ID" value="gene33106"/>
</dbReference>
<feature type="region of interest" description="Disordered" evidence="1">
    <location>
        <begin position="1"/>
        <end position="28"/>
    </location>
</feature>
<dbReference type="EMBL" id="CM001221">
    <property type="protein sequence ID" value="AET00180.1"/>
    <property type="molecule type" value="Genomic_DNA"/>
</dbReference>
<reference evidence="4" key="3">
    <citation type="submission" date="2015-04" db="UniProtKB">
        <authorList>
            <consortium name="EnsemblPlants"/>
        </authorList>
    </citation>
    <scope>IDENTIFICATION</scope>
    <source>
        <strain evidence="4">cv. Jemalong A17</strain>
    </source>
</reference>
<dbReference type="GO" id="GO:0090730">
    <property type="term" value="C:Las1 complex"/>
    <property type="evidence" value="ECO:0007669"/>
    <property type="project" value="InterPro"/>
</dbReference>
<dbReference type="OMA" id="CIYWDSQ"/>
<evidence type="ECO:0000313" key="6">
    <source>
        <dbReference type="Proteomes" id="UP000265566"/>
    </source>
</evidence>
<dbReference type="HOGENOM" id="CLU_031087_0_0_1"/>
<reference evidence="3" key="5">
    <citation type="journal article" date="2018" name="Nat. Plants">
        <title>Whole-genome landscape of Medicago truncatula symbiotic genes.</title>
        <authorList>
            <person name="Pecrix Y."/>
            <person name="Gamas P."/>
            <person name="Carrere S."/>
        </authorList>
    </citation>
    <scope>NUCLEOTIDE SEQUENCE</scope>
    <source>
        <tissue evidence="3">Leaves</tissue>
    </source>
</reference>
<dbReference type="Proteomes" id="UP000265566">
    <property type="component" value="Chromosome 5"/>
</dbReference>
<dbReference type="PaxDb" id="3880-AET00180"/>
<evidence type="ECO:0000313" key="3">
    <source>
        <dbReference type="EMBL" id="RHN57544.1"/>
    </source>
</evidence>
<dbReference type="Pfam" id="PF04031">
    <property type="entry name" value="Las1"/>
    <property type="match status" value="1"/>
</dbReference>
<dbReference type="ExpressionAtlas" id="G7KCV9">
    <property type="expression patterns" value="differential"/>
</dbReference>
<dbReference type="PANTHER" id="PTHR15002">
    <property type="entry name" value="RIBOSOMAL BIOGENESIS PROTEIN LAS1L"/>
    <property type="match status" value="1"/>
</dbReference>
<dbReference type="AlphaFoldDB" id="G7KCV9"/>
<dbReference type="GO" id="GO:0004519">
    <property type="term" value="F:endonuclease activity"/>
    <property type="evidence" value="ECO:0007669"/>
    <property type="project" value="InterPro"/>
</dbReference>
<name>G7KCV9_MEDTR</name>